<reference evidence="11" key="1">
    <citation type="submission" date="2015-08" db="EMBL/GenBank/DDBJ databases">
        <authorList>
            <person name="Varghese N."/>
        </authorList>
    </citation>
    <scope>NUCLEOTIDE SEQUENCE [LARGE SCALE GENOMIC DNA]</scope>
    <source>
        <strain evidence="11">JCM 18476</strain>
    </source>
</reference>
<dbReference type="InterPro" id="IPR011990">
    <property type="entry name" value="TPR-like_helical_dom_sf"/>
</dbReference>
<dbReference type="OrthoDB" id="9810445at2"/>
<dbReference type="CDD" id="cd07324">
    <property type="entry name" value="M48C_Oma1-like"/>
    <property type="match status" value="1"/>
</dbReference>
<sequence length="471" mass="53343">MRHFFLRISKLLLPISLASIMNLACANANDLPDLARYENERGLSNPSYILGQYWFRKINGSAGLIEFPPAYNYLREAVASIVPNTGLYDKTIDLALLNSTETNAFVIPGNHLFIYSDILRLINNESTLMGLLAHEVSHLELHHYQRSLENQKNEQAKALLLVLAGVAAATAGDGETTSALWLGGMANQVENMLSYSRAHEQEADRRGRELMQLSGFPTSGMNELLAGLFKQSLGSNRIEFLSTHPLPQNRLSDSLTGQEQTSVLFTPSSDSFRYFRATLLSYRAALEGNRYRNFLSSSLTTSDEYHYGLALAELLMHYNETALENINKVQSRNEFVDYLKTIIYLTVDQDEQAKQVIEDRLALAPNDLTFTYLAGQVKEQKPYLRTTPDQLGYEKRMVYRHNIAVARQRNNQPYALYNHALLQFELGKDKPALNLINRAIKQSSGSDRSEMESMKTQLELLEDAQRREDLN</sequence>
<dbReference type="Gene3D" id="3.30.2010.10">
    <property type="entry name" value="Metalloproteases ('zincins'), catalytic domain"/>
    <property type="match status" value="1"/>
</dbReference>
<feature type="chain" id="PRO_5005505417" evidence="8">
    <location>
        <begin position="27"/>
        <end position="471"/>
    </location>
</feature>
<evidence type="ECO:0000259" key="9">
    <source>
        <dbReference type="Pfam" id="PF01435"/>
    </source>
</evidence>
<feature type="signal peptide" evidence="8">
    <location>
        <begin position="1"/>
        <end position="26"/>
    </location>
</feature>
<dbReference type="InterPro" id="IPR051156">
    <property type="entry name" value="Mito/Outer_Membr_Metalloprot"/>
</dbReference>
<proteinExistence type="predicted"/>
<keyword evidence="4" id="KW-0378">Hydrolase</keyword>
<keyword evidence="8" id="KW-0732">Signal</keyword>
<comment type="cofactor">
    <cofactor evidence="1">
        <name>Zn(2+)</name>
        <dbReference type="ChEBI" id="CHEBI:29105"/>
    </cofactor>
</comment>
<name>A0A0K6ILI6_9GAMM</name>
<keyword evidence="6" id="KW-0482">Metalloprotease</keyword>
<keyword evidence="3" id="KW-0479">Metal-binding</keyword>
<organism evidence="10 11">
    <name type="scientific">Marinomonas fungiae</name>
    <dbReference type="NCBI Taxonomy" id="1137284"/>
    <lineage>
        <taxon>Bacteria</taxon>
        <taxon>Pseudomonadati</taxon>
        <taxon>Pseudomonadota</taxon>
        <taxon>Gammaproteobacteria</taxon>
        <taxon>Oceanospirillales</taxon>
        <taxon>Oceanospirillaceae</taxon>
        <taxon>Marinomonas</taxon>
    </lineage>
</organism>
<evidence type="ECO:0000256" key="2">
    <source>
        <dbReference type="ARBA" id="ARBA00022670"/>
    </source>
</evidence>
<gene>
    <name evidence="10" type="ORF">Ga0061065_10541</name>
</gene>
<dbReference type="PANTHER" id="PTHR22726">
    <property type="entry name" value="METALLOENDOPEPTIDASE OMA1"/>
    <property type="match status" value="1"/>
</dbReference>
<evidence type="ECO:0000256" key="6">
    <source>
        <dbReference type="ARBA" id="ARBA00023049"/>
    </source>
</evidence>
<dbReference type="PANTHER" id="PTHR22726:SF1">
    <property type="entry name" value="METALLOENDOPEPTIDASE OMA1, MITOCHONDRIAL"/>
    <property type="match status" value="1"/>
</dbReference>
<dbReference type="Proteomes" id="UP000182769">
    <property type="component" value="Unassembled WGS sequence"/>
</dbReference>
<dbReference type="AlphaFoldDB" id="A0A0K6ILI6"/>
<feature type="domain" description="Peptidase M48" evidence="9">
    <location>
        <begin position="73"/>
        <end position="252"/>
    </location>
</feature>
<evidence type="ECO:0000256" key="1">
    <source>
        <dbReference type="ARBA" id="ARBA00001947"/>
    </source>
</evidence>
<dbReference type="GO" id="GO:0004222">
    <property type="term" value="F:metalloendopeptidase activity"/>
    <property type="evidence" value="ECO:0007669"/>
    <property type="project" value="InterPro"/>
</dbReference>
<evidence type="ECO:0000256" key="8">
    <source>
        <dbReference type="SAM" id="SignalP"/>
    </source>
</evidence>
<dbReference type="SUPFAM" id="SSF48452">
    <property type="entry name" value="TPR-like"/>
    <property type="match status" value="1"/>
</dbReference>
<dbReference type="InterPro" id="IPR001915">
    <property type="entry name" value="Peptidase_M48"/>
</dbReference>
<keyword evidence="2 10" id="KW-0645">Protease</keyword>
<dbReference type="Pfam" id="PF01435">
    <property type="entry name" value="Peptidase_M48"/>
    <property type="match status" value="1"/>
</dbReference>
<evidence type="ECO:0000313" key="10">
    <source>
        <dbReference type="EMBL" id="CUB03951.1"/>
    </source>
</evidence>
<dbReference type="GO" id="GO:0051603">
    <property type="term" value="P:proteolysis involved in protein catabolic process"/>
    <property type="evidence" value="ECO:0007669"/>
    <property type="project" value="TreeGrafter"/>
</dbReference>
<evidence type="ECO:0000256" key="7">
    <source>
        <dbReference type="SAM" id="MobiDB-lite"/>
    </source>
</evidence>
<dbReference type="GO" id="GO:0016020">
    <property type="term" value="C:membrane"/>
    <property type="evidence" value="ECO:0007669"/>
    <property type="project" value="TreeGrafter"/>
</dbReference>
<evidence type="ECO:0000313" key="11">
    <source>
        <dbReference type="Proteomes" id="UP000182769"/>
    </source>
</evidence>
<keyword evidence="5" id="KW-0862">Zinc</keyword>
<dbReference type="GO" id="GO:0046872">
    <property type="term" value="F:metal ion binding"/>
    <property type="evidence" value="ECO:0007669"/>
    <property type="project" value="UniProtKB-KW"/>
</dbReference>
<dbReference type="STRING" id="1137284.GCA_001418205_01808"/>
<protein>
    <submittedName>
        <fullName evidence="10">Putative Zn-dependent protease, contains TPR repeats</fullName>
    </submittedName>
</protein>
<evidence type="ECO:0000256" key="3">
    <source>
        <dbReference type="ARBA" id="ARBA00022723"/>
    </source>
</evidence>
<accession>A0A0K6ILI6</accession>
<dbReference type="EMBL" id="CYHG01000005">
    <property type="protein sequence ID" value="CUB03951.1"/>
    <property type="molecule type" value="Genomic_DNA"/>
</dbReference>
<keyword evidence="11" id="KW-1185">Reference proteome</keyword>
<evidence type="ECO:0000256" key="5">
    <source>
        <dbReference type="ARBA" id="ARBA00022833"/>
    </source>
</evidence>
<evidence type="ECO:0000256" key="4">
    <source>
        <dbReference type="ARBA" id="ARBA00022801"/>
    </source>
</evidence>
<feature type="region of interest" description="Disordered" evidence="7">
    <location>
        <begin position="444"/>
        <end position="471"/>
    </location>
</feature>